<proteinExistence type="predicted"/>
<dbReference type="InterPro" id="IPR052408">
    <property type="entry name" value="Exonuclease_MUT-7-like"/>
</dbReference>
<dbReference type="GO" id="GO:0006139">
    <property type="term" value="P:nucleobase-containing compound metabolic process"/>
    <property type="evidence" value="ECO:0007669"/>
    <property type="project" value="InterPro"/>
</dbReference>
<reference evidence="3" key="1">
    <citation type="submission" date="2022-11" db="UniProtKB">
        <authorList>
            <consortium name="WormBaseParasite"/>
        </authorList>
    </citation>
    <scope>IDENTIFICATION</scope>
</reference>
<dbReference type="Proteomes" id="UP000887540">
    <property type="component" value="Unplaced"/>
</dbReference>
<name>A0A914EAI2_9BILA</name>
<dbReference type="AlphaFoldDB" id="A0A914EAI2"/>
<dbReference type="PANTHER" id="PTHR47765">
    <property type="entry name" value="3'-5' EXONUCLEASE DOMAIN-CONTAINING PROTEIN"/>
    <property type="match status" value="1"/>
</dbReference>
<dbReference type="InterPro" id="IPR002562">
    <property type="entry name" value="3'-5'_exonuclease_dom"/>
</dbReference>
<dbReference type="SUPFAM" id="SSF53098">
    <property type="entry name" value="Ribonuclease H-like"/>
    <property type="match status" value="1"/>
</dbReference>
<keyword evidence="2" id="KW-1185">Reference proteome</keyword>
<protein>
    <submittedName>
        <fullName evidence="3">3'-5' exonuclease domain-containing protein</fullName>
    </submittedName>
</protein>
<dbReference type="InterPro" id="IPR012337">
    <property type="entry name" value="RNaseH-like_sf"/>
</dbReference>
<evidence type="ECO:0000313" key="3">
    <source>
        <dbReference type="WBParaSite" id="ACRNAN_scaffold645.g10818.t1"/>
    </source>
</evidence>
<dbReference type="Gene3D" id="3.30.420.10">
    <property type="entry name" value="Ribonuclease H-like superfamily/Ribonuclease H"/>
    <property type="match status" value="1"/>
</dbReference>
<organism evidence="2 3">
    <name type="scientific">Acrobeloides nanus</name>
    <dbReference type="NCBI Taxonomy" id="290746"/>
    <lineage>
        <taxon>Eukaryota</taxon>
        <taxon>Metazoa</taxon>
        <taxon>Ecdysozoa</taxon>
        <taxon>Nematoda</taxon>
        <taxon>Chromadorea</taxon>
        <taxon>Rhabditida</taxon>
        <taxon>Tylenchina</taxon>
        <taxon>Cephalobomorpha</taxon>
        <taxon>Cephaloboidea</taxon>
        <taxon>Cephalobidae</taxon>
        <taxon>Acrobeloides</taxon>
    </lineage>
</organism>
<accession>A0A914EAI2</accession>
<dbReference type="WBParaSite" id="ACRNAN_scaffold645.g10818.t1">
    <property type="protein sequence ID" value="ACRNAN_scaffold645.g10818.t1"/>
    <property type="gene ID" value="ACRNAN_scaffold645.g10818"/>
</dbReference>
<evidence type="ECO:0000313" key="2">
    <source>
        <dbReference type="Proteomes" id="UP000887540"/>
    </source>
</evidence>
<evidence type="ECO:0000259" key="1">
    <source>
        <dbReference type="Pfam" id="PF01612"/>
    </source>
</evidence>
<dbReference type="InterPro" id="IPR036397">
    <property type="entry name" value="RNaseH_sf"/>
</dbReference>
<sequence>MFLKKAQRIFLPTCRHCVRNLATSSSLYAKAKDQKPDFIGKAQKLLDLAFEAYASKKYHFEQLDDIIFTTLSQQPDLKNHVVTQLKEKYKDEKVLKKLAHSFNQSNRRNGVWNKEFEKVDLYEAKPGFLALPKDVAVHLIDKIDALKLLEEKIGGTEFNKRKILALDGESSIYNFVDKNIKASTIQLALEDTVFILDLDIIGKEKSLTSFLDGLFKNNSYLKIGHHFSKKDEKIHCALPELKPIRNVVCINSIVRELYYRTYILDQKLADVIDADSDAEEKLNIVDGDIPPLIKLETFCEVLLPQKLNNKAESKSVWNRRPLRPGQIQYMATKTYSLIMIHKVCEKWAQLLKEDLNSICDEILKQEAEEAAKEFASKNEIHKSK</sequence>
<dbReference type="Pfam" id="PF01612">
    <property type="entry name" value="DNA_pol_A_exo1"/>
    <property type="match status" value="1"/>
</dbReference>
<dbReference type="GO" id="GO:0008408">
    <property type="term" value="F:3'-5' exonuclease activity"/>
    <property type="evidence" value="ECO:0007669"/>
    <property type="project" value="InterPro"/>
</dbReference>
<feature type="domain" description="3'-5' exonuclease" evidence="1">
    <location>
        <begin position="159"/>
        <end position="342"/>
    </location>
</feature>
<dbReference type="GO" id="GO:0003676">
    <property type="term" value="F:nucleic acid binding"/>
    <property type="evidence" value="ECO:0007669"/>
    <property type="project" value="InterPro"/>
</dbReference>
<dbReference type="PANTHER" id="PTHR47765:SF3">
    <property type="entry name" value="3'-5' EXONUCLEASE DOMAIN-CONTAINING PROTEIN"/>
    <property type="match status" value="1"/>
</dbReference>